<dbReference type="PANTHER" id="PTHR43540">
    <property type="entry name" value="PEROXYUREIDOACRYLATE/UREIDOACRYLATE AMIDOHYDROLASE-RELATED"/>
    <property type="match status" value="1"/>
</dbReference>
<dbReference type="PANTHER" id="PTHR43540:SF7">
    <property type="entry name" value="ISOCHORISMATASE FAMILY PROTEIN YECD"/>
    <property type="match status" value="1"/>
</dbReference>
<organism evidence="3 6">
    <name type="scientific">Flavobacterium pectinovorum</name>
    <dbReference type="NCBI Taxonomy" id="29533"/>
    <lineage>
        <taxon>Bacteria</taxon>
        <taxon>Pseudomonadati</taxon>
        <taxon>Bacteroidota</taxon>
        <taxon>Flavobacteriia</taxon>
        <taxon>Flavobacteriales</taxon>
        <taxon>Flavobacteriaceae</taxon>
        <taxon>Flavobacterium</taxon>
    </lineage>
</organism>
<dbReference type="InterPro" id="IPR000868">
    <property type="entry name" value="Isochorismatase-like_dom"/>
</dbReference>
<dbReference type="Proteomes" id="UP000198431">
    <property type="component" value="Unassembled WGS sequence"/>
</dbReference>
<keyword evidence="5" id="KW-1185">Reference proteome</keyword>
<dbReference type="Proteomes" id="UP000184216">
    <property type="component" value="Unassembled WGS sequence"/>
</dbReference>
<dbReference type="CDD" id="cd00431">
    <property type="entry name" value="cysteine_hydrolases"/>
    <property type="match status" value="1"/>
</dbReference>
<dbReference type="SUPFAM" id="SSF52499">
    <property type="entry name" value="Isochorismatase-like hydrolases"/>
    <property type="match status" value="1"/>
</dbReference>
<evidence type="ECO:0000256" key="1">
    <source>
        <dbReference type="ARBA" id="ARBA00022801"/>
    </source>
</evidence>
<evidence type="ECO:0000313" key="5">
    <source>
        <dbReference type="Proteomes" id="UP000184216"/>
    </source>
</evidence>
<accession>A0AB36P485</accession>
<reference evidence="4 5" key="2">
    <citation type="submission" date="2016-11" db="EMBL/GenBank/DDBJ databases">
        <authorList>
            <person name="Varghese N."/>
            <person name="Submissions S."/>
        </authorList>
    </citation>
    <scope>NUCLEOTIDE SEQUENCE [LARGE SCALE GENOMIC DNA]</scope>
    <source>
        <strain evidence="4 5">DSM 6368</strain>
    </source>
</reference>
<comment type="caution">
    <text evidence="3">The sequence shown here is derived from an EMBL/GenBank/DDBJ whole genome shotgun (WGS) entry which is preliminary data.</text>
</comment>
<dbReference type="Gene3D" id="3.40.50.850">
    <property type="entry name" value="Isochorismatase-like"/>
    <property type="match status" value="1"/>
</dbReference>
<dbReference type="AlphaFoldDB" id="A0AB36P485"/>
<proteinExistence type="predicted"/>
<dbReference type="EMBL" id="FRBX01000002">
    <property type="protein sequence ID" value="SHL90602.1"/>
    <property type="molecule type" value="Genomic_DNA"/>
</dbReference>
<evidence type="ECO:0000313" key="3">
    <source>
        <dbReference type="EMBL" id="OXB06473.1"/>
    </source>
</evidence>
<dbReference type="Pfam" id="PF00857">
    <property type="entry name" value="Isochorismatase"/>
    <property type="match status" value="1"/>
</dbReference>
<evidence type="ECO:0000259" key="2">
    <source>
        <dbReference type="Pfam" id="PF00857"/>
    </source>
</evidence>
<protein>
    <submittedName>
        <fullName evidence="3">Isochorismatase</fullName>
    </submittedName>
    <submittedName>
        <fullName evidence="4">Nicotinamidase-related amidase</fullName>
    </submittedName>
</protein>
<evidence type="ECO:0000313" key="4">
    <source>
        <dbReference type="EMBL" id="SHL90602.1"/>
    </source>
</evidence>
<name>A0AB36P485_9FLAO</name>
<dbReference type="RefSeq" id="WP_073394337.1">
    <property type="nucleotide sequence ID" value="NZ_FRBX01000002.1"/>
</dbReference>
<sequence>MSQNTALLVMDMQPAILSNLSDATQIVENVAKAIAIARSKNIPIIYATLGFKNGAAEISTNNKTFASTREHINHINFEEFTKVHPALAPQENDIHVIKRRISAFTGSALEVILRSKGIQHLVLTGYATSGIVLSTTTEAADKDYKITVLSDGCADRDEEVHRVLTTKVFLRSAYVLTIEEWKNS</sequence>
<dbReference type="InterPro" id="IPR036380">
    <property type="entry name" value="Isochorismatase-like_sf"/>
</dbReference>
<keyword evidence="1" id="KW-0378">Hydrolase</keyword>
<reference evidence="3 6" key="1">
    <citation type="submission" date="2016-11" db="EMBL/GenBank/DDBJ databases">
        <title>Whole genomes of Flavobacteriaceae.</title>
        <authorList>
            <person name="Stine C."/>
            <person name="Li C."/>
            <person name="Tadesse D."/>
        </authorList>
    </citation>
    <scope>NUCLEOTIDE SEQUENCE [LARGE SCALE GENOMIC DNA]</scope>
    <source>
        <strain evidence="3 6">ATCC 19366</strain>
    </source>
</reference>
<dbReference type="EMBL" id="MUHB01000006">
    <property type="protein sequence ID" value="OXB06473.1"/>
    <property type="molecule type" value="Genomic_DNA"/>
</dbReference>
<evidence type="ECO:0000313" key="6">
    <source>
        <dbReference type="Proteomes" id="UP000198431"/>
    </source>
</evidence>
<dbReference type="GO" id="GO:0016787">
    <property type="term" value="F:hydrolase activity"/>
    <property type="evidence" value="ECO:0007669"/>
    <property type="project" value="UniProtKB-KW"/>
</dbReference>
<dbReference type="InterPro" id="IPR050272">
    <property type="entry name" value="Isochorismatase-like_hydrls"/>
</dbReference>
<gene>
    <name evidence="3" type="ORF">B0A72_05345</name>
    <name evidence="4" type="ORF">SAMN05444387_1408</name>
</gene>
<feature type="domain" description="Isochorismatase-like" evidence="2">
    <location>
        <begin position="5"/>
        <end position="180"/>
    </location>
</feature>